<dbReference type="RefSeq" id="WP_318066259.1">
    <property type="nucleotide sequence ID" value="NZ_JAWONS010000290.1"/>
</dbReference>
<evidence type="ECO:0000256" key="1">
    <source>
        <dbReference type="ARBA" id="ARBA00023125"/>
    </source>
</evidence>
<reference evidence="5 6" key="1">
    <citation type="submission" date="2023-10" db="EMBL/GenBank/DDBJ databases">
        <title>A novel Glycoside Hydrolase 43-Like Enzyme from Clostrdium boliviensis is an Endo-xylanase, and a Candidate for Xylooligosaccharides Production from Different Xylan Substrates.</title>
        <authorList>
            <person name="Alvarez M.T."/>
            <person name="Rocabado-Villegas L.R."/>
            <person name="Salas-Veizaga D.M."/>
            <person name="Linares-Pasten J.A."/>
            <person name="Gudmundsdottir E.E."/>
            <person name="Hreggvidsson G.O."/>
            <person name="Adlercreutz P."/>
            <person name="Nordberg Karlsson E."/>
        </authorList>
    </citation>
    <scope>NUCLEOTIDE SEQUENCE [LARGE SCALE GENOMIC DNA]</scope>
    <source>
        <strain evidence="5 6">E-1</strain>
    </source>
</reference>
<keyword evidence="6" id="KW-1185">Reference proteome</keyword>
<name>A0ABU4GSV3_9CLOT</name>
<keyword evidence="2" id="KW-0233">DNA recombination</keyword>
<evidence type="ECO:0000259" key="4">
    <source>
        <dbReference type="Pfam" id="PF13408"/>
    </source>
</evidence>
<dbReference type="Pfam" id="PF07508">
    <property type="entry name" value="Recombinase"/>
    <property type="match status" value="1"/>
</dbReference>
<dbReference type="Gene3D" id="3.90.1750.20">
    <property type="entry name" value="Putative Large Serine Recombinase, Chain B, Domain 2"/>
    <property type="match status" value="1"/>
</dbReference>
<evidence type="ECO:0000313" key="6">
    <source>
        <dbReference type="Proteomes" id="UP001276854"/>
    </source>
</evidence>
<feature type="domain" description="Recombinase" evidence="3">
    <location>
        <begin position="3"/>
        <end position="104"/>
    </location>
</feature>
<evidence type="ECO:0000256" key="2">
    <source>
        <dbReference type="ARBA" id="ARBA00023172"/>
    </source>
</evidence>
<organism evidence="5 6">
    <name type="scientific">Clostridium boliviensis</name>
    <dbReference type="NCBI Taxonomy" id="318465"/>
    <lineage>
        <taxon>Bacteria</taxon>
        <taxon>Bacillati</taxon>
        <taxon>Bacillota</taxon>
        <taxon>Clostridia</taxon>
        <taxon>Eubacteriales</taxon>
        <taxon>Clostridiaceae</taxon>
        <taxon>Clostridium</taxon>
    </lineage>
</organism>
<accession>A0ABU4GSV3</accession>
<proteinExistence type="predicted"/>
<gene>
    <name evidence="5" type="ORF">RZO55_21075</name>
</gene>
<dbReference type="InterPro" id="IPR025827">
    <property type="entry name" value="Zn_ribbon_recom_dom"/>
</dbReference>
<sequence length="340" mass="38787">MGEAPGSIAKLLNNKGIITPSGYQCFKRHDLFLETEAEKKGWTSGTICKILSNPVYTGDMVQGKSSKLSFKSKITLSTPKKDWIVVKNKHEPIVSRELFQLAGRRCISRKIFKSSGFFNAFSGLVYCGDCKRAMTTTGAGQNENRKLVCSGYKQYGKRVCTNHYMDYYLLCQIVTQELTSLIHVTEEEKRELITALEEYGKSMNKPEELRAAAALKKREREIDRIIGTLYEDRVKGTVEEDRFCKLLATYEQEQSEVRAETAALSQINAPMWKNREDSEDDVDLLLNEITNNRIPSLDLLHQFIDRIDIFQSGEDPHQKEKQFQTIRICYRTAPPGSKKA</sequence>
<comment type="caution">
    <text evidence="5">The sequence shown here is derived from an EMBL/GenBank/DDBJ whole genome shotgun (WGS) entry which is preliminary data.</text>
</comment>
<dbReference type="PANTHER" id="PTHR30461">
    <property type="entry name" value="DNA-INVERTASE FROM LAMBDOID PROPHAGE"/>
    <property type="match status" value="1"/>
</dbReference>
<dbReference type="EMBL" id="JAWONS010000290">
    <property type="protein sequence ID" value="MDW2800070.1"/>
    <property type="molecule type" value="Genomic_DNA"/>
</dbReference>
<evidence type="ECO:0000313" key="5">
    <source>
        <dbReference type="EMBL" id="MDW2800070.1"/>
    </source>
</evidence>
<dbReference type="InterPro" id="IPR011109">
    <property type="entry name" value="DNA_bind_recombinase_dom"/>
</dbReference>
<dbReference type="InterPro" id="IPR050639">
    <property type="entry name" value="SSR_resolvase"/>
</dbReference>
<feature type="domain" description="Recombinase zinc beta ribbon" evidence="4">
    <location>
        <begin position="121"/>
        <end position="178"/>
    </location>
</feature>
<dbReference type="InterPro" id="IPR038109">
    <property type="entry name" value="DNA_bind_recomb_sf"/>
</dbReference>
<dbReference type="Proteomes" id="UP001276854">
    <property type="component" value="Unassembled WGS sequence"/>
</dbReference>
<keyword evidence="1" id="KW-0238">DNA-binding</keyword>
<dbReference type="Pfam" id="PF13408">
    <property type="entry name" value="Zn_ribbon_recom"/>
    <property type="match status" value="1"/>
</dbReference>
<dbReference type="PANTHER" id="PTHR30461:SF2">
    <property type="entry name" value="SERINE RECOMBINASE PINE-RELATED"/>
    <property type="match status" value="1"/>
</dbReference>
<protein>
    <submittedName>
        <fullName evidence="5">Recombinase family protein</fullName>
    </submittedName>
</protein>
<evidence type="ECO:0000259" key="3">
    <source>
        <dbReference type="Pfam" id="PF07508"/>
    </source>
</evidence>